<dbReference type="Pfam" id="PF00313">
    <property type="entry name" value="CSD"/>
    <property type="match status" value="1"/>
</dbReference>
<dbReference type="PROSITE" id="PS51857">
    <property type="entry name" value="CSD_2"/>
    <property type="match status" value="1"/>
</dbReference>
<dbReference type="InterPro" id="IPR011129">
    <property type="entry name" value="CSD"/>
</dbReference>
<dbReference type="GO" id="GO:0003676">
    <property type="term" value="F:nucleic acid binding"/>
    <property type="evidence" value="ECO:0007669"/>
    <property type="project" value="InterPro"/>
</dbReference>
<feature type="compositionally biased region" description="Basic and acidic residues" evidence="1">
    <location>
        <begin position="179"/>
        <end position="192"/>
    </location>
</feature>
<feature type="compositionally biased region" description="Low complexity" evidence="1">
    <location>
        <begin position="238"/>
        <end position="247"/>
    </location>
</feature>
<reference evidence="4" key="1">
    <citation type="submission" date="2024-02" db="UniProtKB">
        <authorList>
            <consortium name="WormBaseParasite"/>
        </authorList>
    </citation>
    <scope>IDENTIFICATION</scope>
</reference>
<protein>
    <submittedName>
        <fullName evidence="4">CSD domain-containing protein</fullName>
    </submittedName>
</protein>
<dbReference type="CDD" id="cd04458">
    <property type="entry name" value="CSP_CDS"/>
    <property type="match status" value="1"/>
</dbReference>
<dbReference type="InterPro" id="IPR012340">
    <property type="entry name" value="NA-bd_OB-fold"/>
</dbReference>
<proteinExistence type="predicted"/>
<feature type="compositionally biased region" description="Basic and acidic residues" evidence="1">
    <location>
        <begin position="153"/>
        <end position="171"/>
    </location>
</feature>
<dbReference type="Proteomes" id="UP000887575">
    <property type="component" value="Unassembled WGS sequence"/>
</dbReference>
<dbReference type="PRINTS" id="PR00050">
    <property type="entry name" value="COLDSHOCK"/>
</dbReference>
<dbReference type="WBParaSite" id="MBELARI_LOCUS11398">
    <property type="protein sequence ID" value="MBELARI_LOCUS11398"/>
    <property type="gene ID" value="MBELARI_LOCUS11398"/>
</dbReference>
<dbReference type="AlphaFoldDB" id="A0AAF3EBS4"/>
<keyword evidence="3" id="KW-1185">Reference proteome</keyword>
<dbReference type="InterPro" id="IPR050181">
    <property type="entry name" value="Cold_shock_domain"/>
</dbReference>
<feature type="compositionally biased region" description="Basic residues" evidence="1">
    <location>
        <begin position="193"/>
        <end position="205"/>
    </location>
</feature>
<feature type="domain" description="CSD" evidence="2">
    <location>
        <begin position="55"/>
        <end position="124"/>
    </location>
</feature>
<dbReference type="SMART" id="SM00357">
    <property type="entry name" value="CSP"/>
    <property type="match status" value="1"/>
</dbReference>
<dbReference type="InterPro" id="IPR002059">
    <property type="entry name" value="CSP_DNA-bd"/>
</dbReference>
<sequence length="253" mass="28725">MATDSMEAMQQVEGDLEKLKLDTRKARRFDKTAVDESLKRVHEQKLKELKIIAEKVNGTVKWYSVLSHYGFIGIDDKEDVFVHQSSILESRTNRLSLRTLDNGEKVQFDIVEGEKGREAVNVTGPDGTPVIGSRFQWLQMPWLRNAFFEHRGSLRGKDQKKPGNRSDKRNDNNGVRSKKNNEASGDNKDEKKPRRRNNSARRNRRNQKDKVVGSGRRRRRTEGDETGNDSSTSKEDANGAVAGGDAVQTNKKD</sequence>
<dbReference type="InterPro" id="IPR019844">
    <property type="entry name" value="CSD_CS"/>
</dbReference>
<organism evidence="3 4">
    <name type="scientific">Mesorhabditis belari</name>
    <dbReference type="NCBI Taxonomy" id="2138241"/>
    <lineage>
        <taxon>Eukaryota</taxon>
        <taxon>Metazoa</taxon>
        <taxon>Ecdysozoa</taxon>
        <taxon>Nematoda</taxon>
        <taxon>Chromadorea</taxon>
        <taxon>Rhabditida</taxon>
        <taxon>Rhabditina</taxon>
        <taxon>Rhabditomorpha</taxon>
        <taxon>Rhabditoidea</taxon>
        <taxon>Rhabditidae</taxon>
        <taxon>Mesorhabditinae</taxon>
        <taxon>Mesorhabditis</taxon>
    </lineage>
</organism>
<evidence type="ECO:0000313" key="3">
    <source>
        <dbReference type="Proteomes" id="UP000887575"/>
    </source>
</evidence>
<dbReference type="Gene3D" id="2.40.50.140">
    <property type="entry name" value="Nucleic acid-binding proteins"/>
    <property type="match status" value="1"/>
</dbReference>
<evidence type="ECO:0000259" key="2">
    <source>
        <dbReference type="PROSITE" id="PS51857"/>
    </source>
</evidence>
<dbReference type="PROSITE" id="PS00352">
    <property type="entry name" value="CSD_1"/>
    <property type="match status" value="1"/>
</dbReference>
<evidence type="ECO:0000313" key="4">
    <source>
        <dbReference type="WBParaSite" id="MBELARI_LOCUS11398"/>
    </source>
</evidence>
<accession>A0AAF3EBS4</accession>
<dbReference type="SUPFAM" id="SSF50249">
    <property type="entry name" value="Nucleic acid-binding proteins"/>
    <property type="match status" value="1"/>
</dbReference>
<feature type="region of interest" description="Disordered" evidence="1">
    <location>
        <begin position="153"/>
        <end position="253"/>
    </location>
</feature>
<evidence type="ECO:0000256" key="1">
    <source>
        <dbReference type="SAM" id="MobiDB-lite"/>
    </source>
</evidence>
<dbReference type="PANTHER" id="PTHR11544">
    <property type="entry name" value="COLD SHOCK DOMAIN CONTAINING PROTEINS"/>
    <property type="match status" value="1"/>
</dbReference>
<name>A0AAF3EBS4_9BILA</name>